<dbReference type="HOGENOM" id="CLU_1706642_0_0_1"/>
<organism evidence="1 2">
    <name type="scientific">Amborella trichopoda</name>
    <dbReference type="NCBI Taxonomy" id="13333"/>
    <lineage>
        <taxon>Eukaryota</taxon>
        <taxon>Viridiplantae</taxon>
        <taxon>Streptophyta</taxon>
        <taxon>Embryophyta</taxon>
        <taxon>Tracheophyta</taxon>
        <taxon>Spermatophyta</taxon>
        <taxon>Magnoliopsida</taxon>
        <taxon>Amborellales</taxon>
        <taxon>Amborellaceae</taxon>
        <taxon>Amborella</taxon>
    </lineage>
</organism>
<sequence length="154" mass="17309">MTDLGYYYKSLWPFKSVTFRECPFKLINMSTRDLGSHPYVLLLWGLLFVWVDSHPQEGYKCPYLGLSTGWAMGHGPCPPQPWHGPNPYVLAQAWPDPKALVKAGVGWHSSGPCFALQLWWPGLWGTSCGPAPSFLGPDCPAHCWAYHHYLSCIT</sequence>
<evidence type="ECO:0000313" key="1">
    <source>
        <dbReference type="EMBL" id="ERN16756.1"/>
    </source>
</evidence>
<reference evidence="2" key="1">
    <citation type="journal article" date="2013" name="Science">
        <title>The Amborella genome and the evolution of flowering plants.</title>
        <authorList>
            <consortium name="Amborella Genome Project"/>
        </authorList>
    </citation>
    <scope>NUCLEOTIDE SEQUENCE [LARGE SCALE GENOMIC DNA]</scope>
</reference>
<gene>
    <name evidence="1" type="ORF">AMTR_s00057p00042250</name>
</gene>
<evidence type="ECO:0000313" key="2">
    <source>
        <dbReference type="Proteomes" id="UP000017836"/>
    </source>
</evidence>
<protein>
    <submittedName>
        <fullName evidence="1">Uncharacterized protein</fullName>
    </submittedName>
</protein>
<dbReference type="Proteomes" id="UP000017836">
    <property type="component" value="Unassembled WGS sequence"/>
</dbReference>
<name>U5CTY6_AMBTC</name>
<accession>U5CTY6</accession>
<dbReference type="Gramene" id="ERN16756">
    <property type="protein sequence ID" value="ERN16756"/>
    <property type="gene ID" value="AMTR_s00057p00042250"/>
</dbReference>
<keyword evidence="2" id="KW-1185">Reference proteome</keyword>
<dbReference type="EMBL" id="KI392405">
    <property type="protein sequence ID" value="ERN16756.1"/>
    <property type="molecule type" value="Genomic_DNA"/>
</dbReference>
<proteinExistence type="predicted"/>
<dbReference type="AlphaFoldDB" id="U5CTY6"/>